<name>A0A4Q4RW82_9PLEO</name>
<evidence type="ECO:0000313" key="2">
    <source>
        <dbReference type="EMBL" id="RYO61512.1"/>
    </source>
</evidence>
<feature type="compositionally biased region" description="Basic and acidic residues" evidence="1">
    <location>
        <begin position="459"/>
        <end position="470"/>
    </location>
</feature>
<gene>
    <name evidence="2" type="ORF">AA0113_g6892</name>
</gene>
<dbReference type="OrthoDB" id="3786150at2759"/>
<keyword evidence="3" id="KW-1185">Reference proteome</keyword>
<feature type="compositionally biased region" description="Acidic residues" evidence="1">
    <location>
        <begin position="542"/>
        <end position="559"/>
    </location>
</feature>
<reference evidence="3" key="1">
    <citation type="journal article" date="2019" name="bioRxiv">
        <title>Genomics, evolutionary history and diagnostics of the Alternaria alternata species group including apple and Asian pear pathotypes.</title>
        <authorList>
            <person name="Armitage A.D."/>
            <person name="Cockerton H.M."/>
            <person name="Sreenivasaprasad S."/>
            <person name="Woodhall J.W."/>
            <person name="Lane C.R."/>
            <person name="Harrison R.J."/>
            <person name="Clarkson J.P."/>
        </authorList>
    </citation>
    <scope>NUCLEOTIDE SEQUENCE [LARGE SCALE GENOMIC DNA]</scope>
    <source>
        <strain evidence="3">RGR 97.0016</strain>
    </source>
</reference>
<evidence type="ECO:0000256" key="1">
    <source>
        <dbReference type="SAM" id="MobiDB-lite"/>
    </source>
</evidence>
<feature type="region of interest" description="Disordered" evidence="1">
    <location>
        <begin position="30"/>
        <end position="59"/>
    </location>
</feature>
<feature type="compositionally biased region" description="Polar residues" evidence="1">
    <location>
        <begin position="111"/>
        <end position="123"/>
    </location>
</feature>
<protein>
    <recommendedName>
        <fullName evidence="4">Myb-like domain-containing protein</fullName>
    </recommendedName>
</protein>
<feature type="region of interest" description="Disordered" evidence="1">
    <location>
        <begin position="233"/>
        <end position="263"/>
    </location>
</feature>
<comment type="caution">
    <text evidence="2">The sequence shown here is derived from an EMBL/GenBank/DDBJ whole genome shotgun (WGS) entry which is preliminary data.</text>
</comment>
<feature type="compositionally biased region" description="Polar residues" evidence="1">
    <location>
        <begin position="248"/>
        <end position="257"/>
    </location>
</feature>
<feature type="compositionally biased region" description="Acidic residues" evidence="1">
    <location>
        <begin position="597"/>
        <end position="606"/>
    </location>
</feature>
<sequence>MSRKFQHTLALIQDAPSTTVRSTTAKSLAKHFAKSSTHNQTRSQPSPVGPLITTTETPGLRQYTETRLCFFDMAKQPTTTPVTPETPPKQFEATERSEVAENPADIEDAPITTNSQSSASDTPASAGKEVTSPTDDVEDTSLALEEVASSPQKKKNTKATTSKKSSVKASTPKKKDGKAVASKKKGIKASDSKKGDGATVPEAKGSKPPVGDGFLTYNHSIVIPAFNQFWGDRPMTGSARPAPDQPSARASNGQTNPPLFENRGYRYKRGSQMVKHHYTIDPANMASLPIDRDQEELLAVRLIDMRLNRKTSVPKRSPDVYCYGKRPRDWNSKQSIKALNDRRYQAIDRETMDAPWTEIEREYLARLIREDPDASILDLAERHNDRFMGQDYKESTGFMKVKGGSLSIGRTVESVRHQYTAYKPFYDRGRVPIVRWRGDKSAEGIALSNHIASKFGKPSKADQLAHDKAHGGAGESDDEDDTSKKTSKNVEGLNDNNEQSDASDLHPGGKRYTSDQLEEDERPAKYSRTGEANPFAGQDKLDDVEEELLELAIPYDDDGGSPSLQGDRDTKEAKEADRYHDTETQVESGLRATRDMEVDENYDDDL</sequence>
<feature type="region of interest" description="Disordered" evidence="1">
    <location>
        <begin position="457"/>
        <end position="606"/>
    </location>
</feature>
<organism evidence="2 3">
    <name type="scientific">Alternaria arborescens</name>
    <dbReference type="NCBI Taxonomy" id="156630"/>
    <lineage>
        <taxon>Eukaryota</taxon>
        <taxon>Fungi</taxon>
        <taxon>Dikarya</taxon>
        <taxon>Ascomycota</taxon>
        <taxon>Pezizomycotina</taxon>
        <taxon>Dothideomycetes</taxon>
        <taxon>Pleosporomycetidae</taxon>
        <taxon>Pleosporales</taxon>
        <taxon>Pleosporineae</taxon>
        <taxon>Pleosporaceae</taxon>
        <taxon>Alternaria</taxon>
        <taxon>Alternaria sect. Alternaria</taxon>
    </lineage>
</organism>
<feature type="region of interest" description="Disordered" evidence="1">
    <location>
        <begin position="74"/>
        <end position="211"/>
    </location>
</feature>
<dbReference type="EMBL" id="PEJP01000025">
    <property type="protein sequence ID" value="RYO61512.1"/>
    <property type="molecule type" value="Genomic_DNA"/>
</dbReference>
<accession>A0A4Q4RW82</accession>
<feature type="compositionally biased region" description="Low complexity" evidence="1">
    <location>
        <begin position="158"/>
        <end position="170"/>
    </location>
</feature>
<feature type="compositionally biased region" description="Polar residues" evidence="1">
    <location>
        <begin position="34"/>
        <end position="57"/>
    </location>
</feature>
<dbReference type="AlphaFoldDB" id="A0A4Q4RW82"/>
<dbReference type="Proteomes" id="UP000293823">
    <property type="component" value="Unassembled WGS sequence"/>
</dbReference>
<evidence type="ECO:0000313" key="3">
    <source>
        <dbReference type="Proteomes" id="UP000293823"/>
    </source>
</evidence>
<evidence type="ECO:0008006" key="4">
    <source>
        <dbReference type="Google" id="ProtNLM"/>
    </source>
</evidence>
<proteinExistence type="predicted"/>
<feature type="compositionally biased region" description="Basic and acidic residues" evidence="1">
    <location>
        <begin position="566"/>
        <end position="583"/>
    </location>
</feature>